<keyword evidence="8" id="KW-0511">Multifunctional enzyme</keyword>
<feature type="active site" description="Proton donor" evidence="10">
    <location>
        <position position="55"/>
    </location>
</feature>
<dbReference type="Pfam" id="PF01872">
    <property type="entry name" value="RibD_C"/>
    <property type="match status" value="1"/>
</dbReference>
<feature type="binding site" evidence="11">
    <location>
        <position position="209"/>
    </location>
    <ligand>
        <name>NADP(+)</name>
        <dbReference type="ChEBI" id="CHEBI:58349"/>
    </ligand>
</feature>
<feature type="binding site" evidence="12">
    <location>
        <position position="90"/>
    </location>
    <ligand>
        <name>Zn(2+)</name>
        <dbReference type="ChEBI" id="CHEBI:29105"/>
        <note>catalytic</note>
    </ligand>
</feature>
<evidence type="ECO:0000256" key="6">
    <source>
        <dbReference type="ARBA" id="ARBA00022857"/>
    </source>
</evidence>
<keyword evidence="9" id="KW-0686">Riboflavin biosynthesis</keyword>
<feature type="binding site" evidence="11">
    <location>
        <position position="216"/>
    </location>
    <ligand>
        <name>substrate</name>
    </ligand>
</feature>
<evidence type="ECO:0000313" key="15">
    <source>
        <dbReference type="Proteomes" id="UP000505077"/>
    </source>
</evidence>
<dbReference type="InterPro" id="IPR050765">
    <property type="entry name" value="Riboflavin_Biosynth_HTPR"/>
</dbReference>
<sequence length="389" mass="41469">MSDQTMTVFMREAIALAEMERFSACPNPTVGAVLIRDGAVVAKGVHRAAGEDHAEVACFKDAAARAVDIRGATLVVTLEPCRHLGKTPPCTQAILDAGIARVVVGAKDTNPPAAGGANVLRGAGVEVIEGVCEQECRDLAADFFVWRHTDRPYVLLKMAATLDGRIATRAGQSQWISSQASRDAVQKLRAGIGRCGGAVLIGGGTFRADNPRLAARGRHAHQPLACVFTTHLPLPNEDFYLLKERPNETIFLVPPAVADSPAARNLSKTGVRVLPVGHDAGRCPDILSVFRLLRAELNCFYVLCEGGGQMAMTLLKSGIVDEFRLHLAPMILGDDQARPLFTGHAPSSLAEALSLRVGNAHVYGEDIHITLRPLSADLQTHAPAYSSSI</sequence>
<dbReference type="PANTHER" id="PTHR38011">
    <property type="entry name" value="DIHYDROFOLATE REDUCTASE FAMILY PROTEIN (AFU_ORTHOLOGUE AFUA_8G06820)"/>
    <property type="match status" value="1"/>
</dbReference>
<feature type="binding site" evidence="11">
    <location>
        <position position="230"/>
    </location>
    <ligand>
        <name>NADP(+)</name>
        <dbReference type="ChEBI" id="CHEBI:58349"/>
    </ligand>
</feature>
<evidence type="ECO:0000256" key="5">
    <source>
        <dbReference type="ARBA" id="ARBA00007417"/>
    </source>
</evidence>
<keyword evidence="9 12" id="KW-0479">Metal-binding</keyword>
<feature type="binding site" evidence="11">
    <location>
        <position position="189"/>
    </location>
    <ligand>
        <name>substrate</name>
    </ligand>
</feature>
<keyword evidence="7 9" id="KW-0560">Oxidoreductase</keyword>
<comment type="function">
    <text evidence="1 9">Converts 2,5-diamino-6-(ribosylamino)-4(3h)-pyrimidinone 5'-phosphate into 5-amino-6-(ribosylamino)-2,4(1h,3h)-pyrimidinedione 5'-phosphate.</text>
</comment>
<evidence type="ECO:0000259" key="13">
    <source>
        <dbReference type="PROSITE" id="PS51747"/>
    </source>
</evidence>
<comment type="cofactor">
    <cofactor evidence="9 12">
        <name>Zn(2+)</name>
        <dbReference type="ChEBI" id="CHEBI:29105"/>
    </cofactor>
    <text evidence="9 12">Binds 1 zinc ion.</text>
</comment>
<evidence type="ECO:0000256" key="2">
    <source>
        <dbReference type="ARBA" id="ARBA00004882"/>
    </source>
</evidence>
<feature type="binding site" evidence="11">
    <location>
        <position position="213"/>
    </location>
    <ligand>
        <name>substrate</name>
    </ligand>
</feature>
<evidence type="ECO:0000313" key="14">
    <source>
        <dbReference type="EMBL" id="GFH62619.1"/>
    </source>
</evidence>
<dbReference type="PIRSF" id="PIRSF006769">
    <property type="entry name" value="RibD"/>
    <property type="match status" value="1"/>
</dbReference>
<dbReference type="InterPro" id="IPR016193">
    <property type="entry name" value="Cytidine_deaminase-like"/>
</dbReference>
<dbReference type="Pfam" id="PF00383">
    <property type="entry name" value="dCMP_cyt_deam_1"/>
    <property type="match status" value="1"/>
</dbReference>
<dbReference type="Gene3D" id="3.40.140.10">
    <property type="entry name" value="Cytidine Deaminase, domain 2"/>
    <property type="match status" value="1"/>
</dbReference>
<evidence type="ECO:0000256" key="12">
    <source>
        <dbReference type="PIRSR" id="PIRSR006769-3"/>
    </source>
</evidence>
<dbReference type="SUPFAM" id="SSF53597">
    <property type="entry name" value="Dihydrofolate reductase-like"/>
    <property type="match status" value="1"/>
</dbReference>
<dbReference type="EMBL" id="BLLL01000003">
    <property type="protein sequence ID" value="GFH62619.1"/>
    <property type="molecule type" value="Genomic_DNA"/>
</dbReference>
<dbReference type="CDD" id="cd01284">
    <property type="entry name" value="Riboflavin_deaminase-reductase"/>
    <property type="match status" value="1"/>
</dbReference>
<comment type="catalytic activity">
    <reaction evidence="9">
        <text>5-amino-6-(5-phospho-D-ribitylamino)uracil + NADP(+) = 5-amino-6-(5-phospho-D-ribosylamino)uracil + NADPH + H(+)</text>
        <dbReference type="Rhea" id="RHEA:17845"/>
        <dbReference type="ChEBI" id="CHEBI:15378"/>
        <dbReference type="ChEBI" id="CHEBI:57783"/>
        <dbReference type="ChEBI" id="CHEBI:58349"/>
        <dbReference type="ChEBI" id="CHEBI:58421"/>
        <dbReference type="ChEBI" id="CHEBI:58453"/>
        <dbReference type="EC" id="1.1.1.193"/>
    </reaction>
</comment>
<feature type="binding site" evidence="11">
    <location>
        <position position="173"/>
    </location>
    <ligand>
        <name>substrate</name>
    </ligand>
</feature>
<dbReference type="PANTHER" id="PTHR38011:SF7">
    <property type="entry name" value="2,5-DIAMINO-6-RIBOSYLAMINO-4(3H)-PYRIMIDINONE 5'-PHOSPHATE REDUCTASE"/>
    <property type="match status" value="1"/>
</dbReference>
<dbReference type="InterPro" id="IPR024072">
    <property type="entry name" value="DHFR-like_dom_sf"/>
</dbReference>
<feature type="binding site" evidence="11">
    <location>
        <position position="175"/>
    </location>
    <ligand>
        <name>NADP(+)</name>
        <dbReference type="ChEBI" id="CHEBI:58349"/>
    </ligand>
</feature>
<dbReference type="AlphaFoldDB" id="A0A6L2R508"/>
<evidence type="ECO:0000256" key="8">
    <source>
        <dbReference type="ARBA" id="ARBA00023268"/>
    </source>
</evidence>
<dbReference type="GO" id="GO:0008835">
    <property type="term" value="F:diaminohydroxyphosphoribosylaminopyrimidine deaminase activity"/>
    <property type="evidence" value="ECO:0007669"/>
    <property type="project" value="UniProtKB-EC"/>
</dbReference>
<organism evidence="14 15">
    <name type="scientific">Candidatus Desulfovibrio kirbyi</name>
    <dbReference type="NCBI Taxonomy" id="2696086"/>
    <lineage>
        <taxon>Bacteria</taxon>
        <taxon>Pseudomonadati</taxon>
        <taxon>Thermodesulfobacteriota</taxon>
        <taxon>Desulfovibrionia</taxon>
        <taxon>Desulfovibrionales</taxon>
        <taxon>Desulfovibrionaceae</taxon>
        <taxon>Desulfovibrio</taxon>
    </lineage>
</organism>
<comment type="catalytic activity">
    <reaction evidence="9">
        <text>2,5-diamino-6-hydroxy-4-(5-phosphoribosylamino)-pyrimidine + H2O + H(+) = 5-amino-6-(5-phospho-D-ribosylamino)uracil + NH4(+)</text>
        <dbReference type="Rhea" id="RHEA:21868"/>
        <dbReference type="ChEBI" id="CHEBI:15377"/>
        <dbReference type="ChEBI" id="CHEBI:15378"/>
        <dbReference type="ChEBI" id="CHEBI:28938"/>
        <dbReference type="ChEBI" id="CHEBI:58453"/>
        <dbReference type="ChEBI" id="CHEBI:58614"/>
        <dbReference type="EC" id="3.5.4.26"/>
    </reaction>
</comment>
<dbReference type="EC" id="3.5.4.26" evidence="9"/>
<reference evidence="14 15" key="1">
    <citation type="journal article" date="2020" name="ISME J.">
        <title>Parallel Reductive Genome Evolution in Desulfovibrio Ectosymbionts Independently Acquired by Trichonympha Protists in the Termite Gut.</title>
        <authorList>
            <person name="Takeuchi M."/>
            <person name="Kuwahara H."/>
            <person name="Murakami T."/>
            <person name="Takahashi K."/>
            <person name="Kajitani R."/>
            <person name="Toyoda A."/>
            <person name="Itoh T."/>
            <person name="Ohkuma M."/>
            <person name="Hongoh Y."/>
        </authorList>
    </citation>
    <scope>NUCLEOTIDE SEQUENCE [LARGE SCALE GENOMIC DNA]</scope>
    <source>
        <strain evidence="14">ZnDsv-02</strain>
    </source>
</reference>
<comment type="similarity">
    <text evidence="4 9">In the N-terminal section; belongs to the cytidine and deoxycytidylate deaminase family.</text>
</comment>
<dbReference type="PROSITE" id="PS51747">
    <property type="entry name" value="CYT_DCMP_DEAMINASES_2"/>
    <property type="match status" value="1"/>
</dbReference>
<name>A0A6L2R508_9BACT</name>
<feature type="binding site" evidence="12">
    <location>
        <position position="53"/>
    </location>
    <ligand>
        <name>Zn(2+)</name>
        <dbReference type="ChEBI" id="CHEBI:29105"/>
        <note>catalytic</note>
    </ligand>
</feature>
<accession>A0A6L2R508</accession>
<feature type="binding site" evidence="11">
    <location>
        <position position="159"/>
    </location>
    <ligand>
        <name>NADP(+)</name>
        <dbReference type="ChEBI" id="CHEBI:58349"/>
    </ligand>
</feature>
<feature type="binding site" evidence="11">
    <location>
        <position position="205"/>
    </location>
    <ligand>
        <name>NADP(+)</name>
        <dbReference type="ChEBI" id="CHEBI:58349"/>
    </ligand>
</feature>
<dbReference type="GO" id="GO:0046872">
    <property type="term" value="F:metal ion binding"/>
    <property type="evidence" value="ECO:0007669"/>
    <property type="project" value="UniProtKB-KW"/>
</dbReference>
<dbReference type="NCBIfam" id="TIGR00326">
    <property type="entry name" value="eubact_ribD"/>
    <property type="match status" value="1"/>
</dbReference>
<feature type="binding site" evidence="11">
    <location>
        <position position="305"/>
    </location>
    <ligand>
        <name>substrate</name>
    </ligand>
</feature>
<comment type="caution">
    <text evidence="14">The sequence shown here is derived from an EMBL/GenBank/DDBJ whole genome shotgun (WGS) entry which is preliminary data.</text>
</comment>
<dbReference type="GO" id="GO:0008703">
    <property type="term" value="F:5-amino-6-(5-phosphoribosylamino)uracil reductase activity"/>
    <property type="evidence" value="ECO:0007669"/>
    <property type="project" value="UniProtKB-EC"/>
</dbReference>
<gene>
    <name evidence="14" type="primary">ribD</name>
    <name evidence="14" type="ORF">ZNDK_0390</name>
</gene>
<evidence type="ECO:0000256" key="11">
    <source>
        <dbReference type="PIRSR" id="PIRSR006769-2"/>
    </source>
</evidence>
<evidence type="ECO:0000256" key="9">
    <source>
        <dbReference type="PIRNR" id="PIRNR006769"/>
    </source>
</evidence>
<keyword evidence="9 12" id="KW-0862">Zinc</keyword>
<evidence type="ECO:0000256" key="1">
    <source>
        <dbReference type="ARBA" id="ARBA00002151"/>
    </source>
</evidence>
<protein>
    <recommendedName>
        <fullName evidence="9">Riboflavin biosynthesis protein RibD</fullName>
    </recommendedName>
    <domain>
        <recommendedName>
            <fullName evidence="9">Diaminohydroxyphosphoribosylaminopyrimidine deaminase</fullName>
            <shortName evidence="9">DRAP deaminase</shortName>
            <ecNumber evidence="9">3.5.4.26</ecNumber>
        </recommendedName>
        <alternativeName>
            <fullName evidence="9">Riboflavin-specific deaminase</fullName>
        </alternativeName>
    </domain>
    <domain>
        <recommendedName>
            <fullName evidence="9">5-amino-6-(5-phosphoribosylamino)uracil reductase</fullName>
            <ecNumber evidence="9">1.1.1.193</ecNumber>
        </recommendedName>
        <alternativeName>
            <fullName evidence="9">HTP reductase</fullName>
        </alternativeName>
    </domain>
</protein>
<evidence type="ECO:0000256" key="4">
    <source>
        <dbReference type="ARBA" id="ARBA00005259"/>
    </source>
</evidence>
<dbReference type="GO" id="GO:0009231">
    <property type="term" value="P:riboflavin biosynthetic process"/>
    <property type="evidence" value="ECO:0007669"/>
    <property type="project" value="UniProtKB-UniPathway"/>
</dbReference>
<dbReference type="Proteomes" id="UP000505077">
    <property type="component" value="Unassembled WGS sequence"/>
</dbReference>
<comment type="similarity">
    <text evidence="5 9">In the C-terminal section; belongs to the HTP reductase family.</text>
</comment>
<feature type="binding site" evidence="12">
    <location>
        <position position="81"/>
    </location>
    <ligand>
        <name>Zn(2+)</name>
        <dbReference type="ChEBI" id="CHEBI:29105"/>
        <note>catalytic</note>
    </ligand>
</feature>
<comment type="pathway">
    <text evidence="2 9">Cofactor biosynthesis; riboflavin biosynthesis; 5-amino-6-(D-ribitylamino)uracil from GTP: step 2/4.</text>
</comment>
<dbReference type="InterPro" id="IPR002734">
    <property type="entry name" value="RibDG_C"/>
</dbReference>
<evidence type="ECO:0000256" key="10">
    <source>
        <dbReference type="PIRSR" id="PIRSR006769-1"/>
    </source>
</evidence>
<evidence type="ECO:0000256" key="7">
    <source>
        <dbReference type="ARBA" id="ARBA00023002"/>
    </source>
</evidence>
<dbReference type="EC" id="1.1.1.193" evidence="9"/>
<evidence type="ECO:0000256" key="3">
    <source>
        <dbReference type="ARBA" id="ARBA00004910"/>
    </source>
</evidence>
<comment type="pathway">
    <text evidence="3 9">Cofactor biosynthesis; riboflavin biosynthesis; 5-amino-6-(D-ribitylamino)uracil from GTP: step 3/4.</text>
</comment>
<keyword evidence="6 9" id="KW-0521">NADP</keyword>
<dbReference type="InterPro" id="IPR004794">
    <property type="entry name" value="Eubact_RibD"/>
</dbReference>
<dbReference type="SUPFAM" id="SSF53927">
    <property type="entry name" value="Cytidine deaminase-like"/>
    <property type="match status" value="1"/>
</dbReference>
<proteinExistence type="inferred from homology"/>
<dbReference type="UniPathway" id="UPA00275">
    <property type="reaction ID" value="UER00401"/>
</dbReference>
<dbReference type="InterPro" id="IPR002125">
    <property type="entry name" value="CMP_dCMP_dom"/>
</dbReference>
<dbReference type="Gene3D" id="3.40.430.10">
    <property type="entry name" value="Dihydrofolate Reductase, subunit A"/>
    <property type="match status" value="1"/>
</dbReference>
<keyword evidence="9" id="KW-0378">Hydrolase</keyword>
<feature type="domain" description="CMP/dCMP-type deaminase" evidence="13">
    <location>
        <begin position="4"/>
        <end position="118"/>
    </location>
</feature>